<evidence type="ECO:0000313" key="2">
    <source>
        <dbReference type="Proteomes" id="UP000663850"/>
    </source>
</evidence>
<dbReference type="AlphaFoldDB" id="A0A8H3HK29"/>
<accession>A0A8H3HK29</accession>
<sequence>MLTSPASDGGDGNTILSTEDEYIKEMYIEMIDKGFYREASEDFTRGTASASSPSSFNVLDHSSRIFASYHGQLSKDYVHLPHNYKPPNGFGHWQLDGAASEKYRKIVEVTINQEGRKQVNSPGPSK</sequence>
<comment type="caution">
    <text evidence="1">The sequence shown here is derived from an EMBL/GenBank/DDBJ whole genome shotgun (WGS) entry which is preliminary data.</text>
</comment>
<evidence type="ECO:0000313" key="1">
    <source>
        <dbReference type="EMBL" id="CAE6520111.1"/>
    </source>
</evidence>
<reference evidence="1" key="1">
    <citation type="submission" date="2021-01" db="EMBL/GenBank/DDBJ databases">
        <authorList>
            <person name="Kaushik A."/>
        </authorList>
    </citation>
    <scope>NUCLEOTIDE SEQUENCE</scope>
    <source>
        <strain evidence="1">Type strain: AG8-Rh-89/</strain>
    </source>
</reference>
<name>A0A8H3HK29_9AGAM</name>
<dbReference type="Proteomes" id="UP000663850">
    <property type="component" value="Unassembled WGS sequence"/>
</dbReference>
<organism evidence="1 2">
    <name type="scientific">Rhizoctonia solani</name>
    <dbReference type="NCBI Taxonomy" id="456999"/>
    <lineage>
        <taxon>Eukaryota</taxon>
        <taxon>Fungi</taxon>
        <taxon>Dikarya</taxon>
        <taxon>Basidiomycota</taxon>
        <taxon>Agaricomycotina</taxon>
        <taxon>Agaricomycetes</taxon>
        <taxon>Cantharellales</taxon>
        <taxon>Ceratobasidiaceae</taxon>
        <taxon>Rhizoctonia</taxon>
    </lineage>
</organism>
<dbReference type="EMBL" id="CAJMWZ010006335">
    <property type="protein sequence ID" value="CAE6520111.1"/>
    <property type="molecule type" value="Genomic_DNA"/>
</dbReference>
<protein>
    <submittedName>
        <fullName evidence="1">Uncharacterized protein</fullName>
    </submittedName>
</protein>
<gene>
    <name evidence="1" type="ORF">RDB_LOCUS116695</name>
</gene>
<proteinExistence type="predicted"/>